<gene>
    <name evidence="2" type="ORF">GCM10009681_55710</name>
</gene>
<feature type="transmembrane region" description="Helical" evidence="1">
    <location>
        <begin position="47"/>
        <end position="68"/>
    </location>
</feature>
<comment type="caution">
    <text evidence="2">The sequence shown here is derived from an EMBL/GenBank/DDBJ whole genome shotgun (WGS) entry which is preliminary data.</text>
</comment>
<feature type="transmembrane region" description="Helical" evidence="1">
    <location>
        <begin position="17"/>
        <end position="35"/>
    </location>
</feature>
<keyword evidence="1" id="KW-0812">Transmembrane</keyword>
<proteinExistence type="predicted"/>
<accession>A0ABN2L968</accession>
<keyword evidence="1" id="KW-1133">Transmembrane helix</keyword>
<dbReference type="Proteomes" id="UP001500655">
    <property type="component" value="Unassembled WGS sequence"/>
</dbReference>
<organism evidence="2 3">
    <name type="scientific">Luedemannella helvata</name>
    <dbReference type="NCBI Taxonomy" id="349315"/>
    <lineage>
        <taxon>Bacteria</taxon>
        <taxon>Bacillati</taxon>
        <taxon>Actinomycetota</taxon>
        <taxon>Actinomycetes</taxon>
        <taxon>Micromonosporales</taxon>
        <taxon>Micromonosporaceae</taxon>
        <taxon>Luedemannella</taxon>
    </lineage>
</organism>
<name>A0ABN2L968_9ACTN</name>
<sequence length="69" mass="7164">MTDVVAAEGLMGLLSPAWQAAIAFCLLGVLLLGLAKLARRGPTRMTNAMVVTAMVIVVITALTVLAQLL</sequence>
<keyword evidence="1" id="KW-0472">Membrane</keyword>
<evidence type="ECO:0000313" key="2">
    <source>
        <dbReference type="EMBL" id="GAA1777328.1"/>
    </source>
</evidence>
<dbReference type="RefSeq" id="WP_425560896.1">
    <property type="nucleotide sequence ID" value="NZ_BAAALS010000054.1"/>
</dbReference>
<evidence type="ECO:0000313" key="3">
    <source>
        <dbReference type="Proteomes" id="UP001500655"/>
    </source>
</evidence>
<protein>
    <submittedName>
        <fullName evidence="2">Uncharacterized protein</fullName>
    </submittedName>
</protein>
<keyword evidence="3" id="KW-1185">Reference proteome</keyword>
<dbReference type="EMBL" id="BAAALS010000054">
    <property type="protein sequence ID" value="GAA1777328.1"/>
    <property type="molecule type" value="Genomic_DNA"/>
</dbReference>
<evidence type="ECO:0000256" key="1">
    <source>
        <dbReference type="SAM" id="Phobius"/>
    </source>
</evidence>
<reference evidence="3" key="1">
    <citation type="journal article" date="2019" name="Int. J. Syst. Evol. Microbiol.">
        <title>The Global Catalogue of Microorganisms (GCM) 10K type strain sequencing project: providing services to taxonomists for standard genome sequencing and annotation.</title>
        <authorList>
            <consortium name="The Broad Institute Genomics Platform"/>
            <consortium name="The Broad Institute Genome Sequencing Center for Infectious Disease"/>
            <person name="Wu L."/>
            <person name="Ma J."/>
        </authorList>
    </citation>
    <scope>NUCLEOTIDE SEQUENCE [LARGE SCALE GENOMIC DNA]</scope>
    <source>
        <strain evidence="3">JCM 13249</strain>
    </source>
</reference>